<evidence type="ECO:0000313" key="2">
    <source>
        <dbReference type="Proteomes" id="UP000499080"/>
    </source>
</evidence>
<comment type="caution">
    <text evidence="1">The sequence shown here is derived from an EMBL/GenBank/DDBJ whole genome shotgun (WGS) entry which is preliminary data.</text>
</comment>
<dbReference type="Proteomes" id="UP000499080">
    <property type="component" value="Unassembled WGS sequence"/>
</dbReference>
<keyword evidence="2" id="KW-1185">Reference proteome</keyword>
<gene>
    <name evidence="1" type="ORF">AVEN_267646_1</name>
</gene>
<evidence type="ECO:0000313" key="1">
    <source>
        <dbReference type="EMBL" id="GBN51497.1"/>
    </source>
</evidence>
<reference evidence="1 2" key="1">
    <citation type="journal article" date="2019" name="Sci. Rep.">
        <title>Orb-weaving spider Araneus ventricosus genome elucidates the spidroin gene catalogue.</title>
        <authorList>
            <person name="Kono N."/>
            <person name="Nakamura H."/>
            <person name="Ohtoshi R."/>
            <person name="Moran D.A.P."/>
            <person name="Shinohara A."/>
            <person name="Yoshida Y."/>
            <person name="Fujiwara M."/>
            <person name="Mori M."/>
            <person name="Tomita M."/>
            <person name="Arakawa K."/>
        </authorList>
    </citation>
    <scope>NUCLEOTIDE SEQUENCE [LARGE SCALE GENOMIC DNA]</scope>
</reference>
<sequence>MTRCVIEIETDNMLKELEYCLASIGFKRSELGEWVWEDQPVTDLLFLKLWSCILNKVTWYFHGGEHPMLQSKMEFFQLHPDEDLEDEIFPITDPEEGEIVESRYIRKNTRVIGVICWNENGCTITNGVVHISRNDGTAIHSDIRTLMIDRLFVVEKFGDIDFDRLILFPPLPKHFPPCPYCFKRNCHKWKVTEGGYQKLVKFKVHPIEH</sequence>
<proteinExistence type="predicted"/>
<name>A0A4Y2PMN7_ARAVE</name>
<dbReference type="AlphaFoldDB" id="A0A4Y2PMN7"/>
<dbReference type="EMBL" id="BGPR01011464">
    <property type="protein sequence ID" value="GBN51497.1"/>
    <property type="molecule type" value="Genomic_DNA"/>
</dbReference>
<accession>A0A4Y2PMN7</accession>
<organism evidence="1 2">
    <name type="scientific">Araneus ventricosus</name>
    <name type="common">Orbweaver spider</name>
    <name type="synonym">Epeira ventricosa</name>
    <dbReference type="NCBI Taxonomy" id="182803"/>
    <lineage>
        <taxon>Eukaryota</taxon>
        <taxon>Metazoa</taxon>
        <taxon>Ecdysozoa</taxon>
        <taxon>Arthropoda</taxon>
        <taxon>Chelicerata</taxon>
        <taxon>Arachnida</taxon>
        <taxon>Araneae</taxon>
        <taxon>Araneomorphae</taxon>
        <taxon>Entelegynae</taxon>
        <taxon>Araneoidea</taxon>
        <taxon>Araneidae</taxon>
        <taxon>Araneus</taxon>
    </lineage>
</organism>
<protein>
    <submittedName>
        <fullName evidence="1">Uncharacterized protein</fullName>
    </submittedName>
</protein>